<evidence type="ECO:0000256" key="25">
    <source>
        <dbReference type="ARBA" id="ARBA00049645"/>
    </source>
</evidence>
<evidence type="ECO:0000256" key="31">
    <source>
        <dbReference type="ARBA" id="ARBA00051188"/>
    </source>
</evidence>
<evidence type="ECO:0000313" key="49">
    <source>
        <dbReference type="EMBL" id="KAG5268841.1"/>
    </source>
</evidence>
<dbReference type="GO" id="GO:0098794">
    <property type="term" value="C:postsynapse"/>
    <property type="evidence" value="ECO:0007669"/>
    <property type="project" value="UniProtKB-SubCell"/>
</dbReference>
<evidence type="ECO:0000256" key="32">
    <source>
        <dbReference type="ARBA" id="ARBA00051503"/>
    </source>
</evidence>
<dbReference type="EC" id="1.14.14.25" evidence="41"/>
<evidence type="ECO:0000256" key="28">
    <source>
        <dbReference type="ARBA" id="ARBA00050430"/>
    </source>
</evidence>
<feature type="binding site" description="axial binding residue" evidence="46">
    <location>
        <position position="450"/>
    </location>
    <ligand>
        <name>heme</name>
        <dbReference type="ChEBI" id="CHEBI:30413"/>
    </ligand>
    <ligandPart>
        <name>Fe</name>
        <dbReference type="ChEBI" id="CHEBI:18248"/>
    </ligandPart>
</feature>
<comment type="catalytic activity">
    <reaction evidence="37">
        <text>7-dehydrocholesterol + reduced [NADPH--hemoprotein reductase] + O2 = cholesta-5,7-dien-3beta,24S-diol + oxidized [NADPH--hemoprotein reductase] + H2O + H(+)</text>
        <dbReference type="Rhea" id="RHEA:53244"/>
        <dbReference type="Rhea" id="RHEA-COMP:11964"/>
        <dbReference type="Rhea" id="RHEA-COMP:11965"/>
        <dbReference type="ChEBI" id="CHEBI:15377"/>
        <dbReference type="ChEBI" id="CHEBI:15378"/>
        <dbReference type="ChEBI" id="CHEBI:15379"/>
        <dbReference type="ChEBI" id="CHEBI:17759"/>
        <dbReference type="ChEBI" id="CHEBI:57618"/>
        <dbReference type="ChEBI" id="CHEBI:58210"/>
        <dbReference type="ChEBI" id="CHEBI:137061"/>
    </reaction>
    <physiologicalReaction direction="left-to-right" evidence="37">
        <dbReference type="Rhea" id="RHEA:53245"/>
    </physiologicalReaction>
</comment>
<evidence type="ECO:0000256" key="40">
    <source>
        <dbReference type="ARBA" id="ARBA00054645"/>
    </source>
</evidence>
<evidence type="ECO:0000256" key="2">
    <source>
        <dbReference type="ARBA" id="ARBA00004111"/>
    </source>
</evidence>
<comment type="cofactor">
    <cofactor evidence="1 46">
        <name>heme</name>
        <dbReference type="ChEBI" id="CHEBI:30413"/>
    </cofactor>
</comment>
<reference evidence="49" key="1">
    <citation type="submission" date="2020-10" db="EMBL/GenBank/DDBJ databases">
        <title>Chromosome-scale genome assembly of the Allis shad, Alosa alosa.</title>
        <authorList>
            <person name="Margot Z."/>
            <person name="Christophe K."/>
            <person name="Cabau C."/>
            <person name="Louis A."/>
            <person name="Berthelot C."/>
            <person name="Parey E."/>
            <person name="Roest Crollius H."/>
            <person name="Montfort J."/>
            <person name="Robinson-Rechavi M."/>
            <person name="Bucao C."/>
            <person name="Bouchez O."/>
            <person name="Gislard M."/>
            <person name="Lluch J."/>
            <person name="Milhes M."/>
            <person name="Lampietro C."/>
            <person name="Lopez Roques C."/>
            <person name="Donnadieu C."/>
            <person name="Braasch I."/>
            <person name="Desvignes T."/>
            <person name="Postlethwait J."/>
            <person name="Bobe J."/>
            <person name="Guiguen Y."/>
        </authorList>
    </citation>
    <scope>NUCLEOTIDE SEQUENCE</scope>
    <source>
        <strain evidence="49">M-15738</strain>
        <tissue evidence="49">Blood</tissue>
    </source>
</reference>
<evidence type="ECO:0000256" key="22">
    <source>
        <dbReference type="ARBA" id="ARBA00023273"/>
    </source>
</evidence>
<dbReference type="GO" id="GO:0020037">
    <property type="term" value="F:heme binding"/>
    <property type="evidence" value="ECO:0007669"/>
    <property type="project" value="InterPro"/>
</dbReference>
<evidence type="ECO:0000256" key="15">
    <source>
        <dbReference type="ARBA" id="ARBA00023004"/>
    </source>
</evidence>
<keyword evidence="11" id="KW-0256">Endoplasmic reticulum</keyword>
<dbReference type="SUPFAM" id="SSF48264">
    <property type="entry name" value="Cytochrome P450"/>
    <property type="match status" value="1"/>
</dbReference>
<evidence type="ECO:0000256" key="36">
    <source>
        <dbReference type="ARBA" id="ARBA00051763"/>
    </source>
</evidence>
<comment type="similarity">
    <text evidence="6 47">Belongs to the cytochrome P450 family.</text>
</comment>
<comment type="catalytic activity">
    <reaction evidence="26">
        <text>desmosterol + reduced [NADPH--hemoprotein reductase] + O2 = (24Z),26-hydroxydesmosterol + oxidized [NADPH--hemoprotein reductase] + H2O + H(+)</text>
        <dbReference type="Rhea" id="RHEA:53236"/>
        <dbReference type="Rhea" id="RHEA-COMP:11964"/>
        <dbReference type="Rhea" id="RHEA-COMP:11965"/>
        <dbReference type="ChEBI" id="CHEBI:15377"/>
        <dbReference type="ChEBI" id="CHEBI:15378"/>
        <dbReference type="ChEBI" id="CHEBI:15379"/>
        <dbReference type="ChEBI" id="CHEBI:17737"/>
        <dbReference type="ChEBI" id="CHEBI:57618"/>
        <dbReference type="ChEBI" id="CHEBI:58210"/>
        <dbReference type="ChEBI" id="CHEBI:137053"/>
    </reaction>
    <physiologicalReaction direction="left-to-right" evidence="26">
        <dbReference type="Rhea" id="RHEA:53237"/>
    </physiologicalReaction>
</comment>
<evidence type="ECO:0000256" key="41">
    <source>
        <dbReference type="ARBA" id="ARBA00066440"/>
    </source>
</evidence>
<feature type="transmembrane region" description="Helical" evidence="48">
    <location>
        <begin position="12"/>
        <end position="32"/>
    </location>
</feature>
<keyword evidence="12" id="KW-0492">Microsome</keyword>
<dbReference type="EMBL" id="JADWDJ010000016">
    <property type="protein sequence ID" value="KAG5268841.1"/>
    <property type="molecule type" value="Genomic_DNA"/>
</dbReference>
<evidence type="ECO:0000256" key="30">
    <source>
        <dbReference type="ARBA" id="ARBA00050991"/>
    </source>
</evidence>
<dbReference type="GO" id="GO:0098793">
    <property type="term" value="C:presynapse"/>
    <property type="evidence" value="ECO:0007669"/>
    <property type="project" value="UniProtKB-SubCell"/>
</dbReference>
<dbReference type="PROSITE" id="PS00086">
    <property type="entry name" value="CYTOCHROME_P450"/>
    <property type="match status" value="1"/>
</dbReference>
<dbReference type="GO" id="GO:0005789">
    <property type="term" value="C:endoplasmic reticulum membrane"/>
    <property type="evidence" value="ECO:0007669"/>
    <property type="project" value="UniProtKB-SubCell"/>
</dbReference>
<keyword evidence="22" id="KW-0966">Cell projection</keyword>
<evidence type="ECO:0000256" key="34">
    <source>
        <dbReference type="ARBA" id="ARBA00051606"/>
    </source>
</evidence>
<evidence type="ECO:0000256" key="26">
    <source>
        <dbReference type="ARBA" id="ARBA00050139"/>
    </source>
</evidence>
<dbReference type="InterPro" id="IPR002401">
    <property type="entry name" value="Cyt_P450_E_grp-I"/>
</dbReference>
<comment type="catalytic activity">
    <reaction evidence="30">
        <text>cholesterol + reduced [NADPH--hemoprotein reductase] + O2 = (24S)-hydroxycholesterol + oxidized [NADPH--hemoprotein reductase] + H2O + H(+)</text>
        <dbReference type="Rhea" id="RHEA:22716"/>
        <dbReference type="Rhea" id="RHEA-COMP:11964"/>
        <dbReference type="Rhea" id="RHEA-COMP:11965"/>
        <dbReference type="ChEBI" id="CHEBI:15377"/>
        <dbReference type="ChEBI" id="CHEBI:15378"/>
        <dbReference type="ChEBI" id="CHEBI:15379"/>
        <dbReference type="ChEBI" id="CHEBI:16113"/>
        <dbReference type="ChEBI" id="CHEBI:34310"/>
        <dbReference type="ChEBI" id="CHEBI:57618"/>
        <dbReference type="ChEBI" id="CHEBI:58210"/>
        <dbReference type="EC" id="1.14.14.25"/>
    </reaction>
    <physiologicalReaction direction="left-to-right" evidence="30">
        <dbReference type="Rhea" id="RHEA:22717"/>
    </physiologicalReaction>
</comment>
<keyword evidence="8 46" id="KW-0349">Heme</keyword>
<evidence type="ECO:0000256" key="16">
    <source>
        <dbReference type="ARBA" id="ARBA00023018"/>
    </source>
</evidence>
<evidence type="ECO:0000256" key="8">
    <source>
        <dbReference type="ARBA" id="ARBA00022617"/>
    </source>
</evidence>
<comment type="catalytic activity">
    <reaction evidence="27">
        <text>testosterone + reduced [NADPH--hemoprotein reductase] + O2 = 2-hydroxytestosterone + oxidized [NADPH--hemoprotein reductase] + H2O + H(+)</text>
        <dbReference type="Rhea" id="RHEA:46300"/>
        <dbReference type="Rhea" id="RHEA-COMP:11964"/>
        <dbReference type="Rhea" id="RHEA-COMP:11965"/>
        <dbReference type="ChEBI" id="CHEBI:15377"/>
        <dbReference type="ChEBI" id="CHEBI:15378"/>
        <dbReference type="ChEBI" id="CHEBI:15379"/>
        <dbReference type="ChEBI" id="CHEBI:17347"/>
        <dbReference type="ChEBI" id="CHEBI:57618"/>
        <dbReference type="ChEBI" id="CHEBI:58210"/>
        <dbReference type="ChEBI" id="CHEBI:86013"/>
    </reaction>
    <physiologicalReaction direction="left-to-right" evidence="27">
        <dbReference type="Rhea" id="RHEA:46301"/>
    </physiologicalReaction>
</comment>
<keyword evidence="14 47" id="KW-0560">Oxidoreductase</keyword>
<dbReference type="PANTHER" id="PTHR24293">
    <property type="entry name" value="CYTOCHROME P450 FAMILY 46 SUBFAMILY A"/>
    <property type="match status" value="1"/>
</dbReference>
<evidence type="ECO:0000256" key="23">
    <source>
        <dbReference type="ARBA" id="ARBA00034106"/>
    </source>
</evidence>
<keyword evidence="18" id="KW-0443">Lipid metabolism</keyword>
<evidence type="ECO:0000256" key="43">
    <source>
        <dbReference type="ARBA" id="ARBA00077287"/>
    </source>
</evidence>
<evidence type="ECO:0000256" key="24">
    <source>
        <dbReference type="ARBA" id="ARBA00034110"/>
    </source>
</evidence>
<comment type="catalytic activity">
    <reaction evidence="28">
        <text>(24S)-hydroxycholesterol + reduced [NADPH--hemoprotein reductase] + O2 = 24S,25-dihydroxycholesterol + oxidized [NADPH--hemoprotein reductase] + H2O + H(+)</text>
        <dbReference type="Rhea" id="RHEA:46384"/>
        <dbReference type="Rhea" id="RHEA-COMP:11964"/>
        <dbReference type="Rhea" id="RHEA-COMP:11965"/>
        <dbReference type="ChEBI" id="CHEBI:15377"/>
        <dbReference type="ChEBI" id="CHEBI:15378"/>
        <dbReference type="ChEBI" id="CHEBI:15379"/>
        <dbReference type="ChEBI" id="CHEBI:34310"/>
        <dbReference type="ChEBI" id="CHEBI:57618"/>
        <dbReference type="ChEBI" id="CHEBI:58210"/>
        <dbReference type="ChEBI" id="CHEBI:86074"/>
    </reaction>
    <physiologicalReaction direction="left-to-right" evidence="28">
        <dbReference type="Rhea" id="RHEA:46385"/>
    </physiologicalReaction>
</comment>
<protein>
    <recommendedName>
        <fullName evidence="42">Cholesterol 24-hydroxylase</fullName>
        <ecNumber evidence="41">1.14.14.25</ecNumber>
    </recommendedName>
    <alternativeName>
        <fullName evidence="44">Cholesterol 24-monooxygenase</fullName>
    </alternativeName>
    <alternativeName>
        <fullName evidence="43">Cholesterol 24S-hydroxylase</fullName>
    </alternativeName>
    <alternativeName>
        <fullName evidence="45">Cytochrome P450 46A1</fullName>
    </alternativeName>
</protein>
<evidence type="ECO:0000256" key="37">
    <source>
        <dbReference type="ARBA" id="ARBA00051817"/>
    </source>
</evidence>
<keyword evidence="13 48" id="KW-1133">Transmembrane helix</keyword>
<keyword evidence="16" id="KW-0770">Synapse</keyword>
<dbReference type="PRINTS" id="PR00463">
    <property type="entry name" value="EP450I"/>
</dbReference>
<evidence type="ECO:0000256" key="19">
    <source>
        <dbReference type="ARBA" id="ARBA00023136"/>
    </source>
</evidence>
<evidence type="ECO:0000256" key="7">
    <source>
        <dbReference type="ARBA" id="ARBA00022548"/>
    </source>
</evidence>
<evidence type="ECO:0000256" key="29">
    <source>
        <dbReference type="ARBA" id="ARBA00050696"/>
    </source>
</evidence>
<comment type="catalytic activity">
    <reaction evidence="39">
        <text>desmosterol + reduced [NADPH--hemoprotein reductase] + O2 = (24S)-25-epoxycholesterol + oxidized [NADPH--hemoprotein reductase] + H2O + H(+)</text>
        <dbReference type="Rhea" id="RHEA:53232"/>
        <dbReference type="Rhea" id="RHEA-COMP:11964"/>
        <dbReference type="Rhea" id="RHEA-COMP:11965"/>
        <dbReference type="ChEBI" id="CHEBI:15377"/>
        <dbReference type="ChEBI" id="CHEBI:15378"/>
        <dbReference type="ChEBI" id="CHEBI:15379"/>
        <dbReference type="ChEBI" id="CHEBI:17737"/>
        <dbReference type="ChEBI" id="CHEBI:41633"/>
        <dbReference type="ChEBI" id="CHEBI:57618"/>
        <dbReference type="ChEBI" id="CHEBI:58210"/>
    </reaction>
    <physiologicalReaction direction="left-to-right" evidence="39">
        <dbReference type="Rhea" id="RHEA:53233"/>
    </physiologicalReaction>
</comment>
<comment type="function">
    <text evidence="40">P450 monooxygenase that plays a major role in cholesterol homeostasis in the brain. Primarily catalyzes the hydroxylation (with S stereochemistry) at C-24 of cholesterol side chain, triggering cholesterol diffusion out of neurons and its further degradation. By promoting constant cholesterol elimination in neurons, may activate the mevalonate pathway and coordinate the synthesis of new cholesterol and nonsterol isoprenoids involved in synaptic activity and learning. Further hydroxylates cholesterol derivatives and hormone steroids on both the ring and side chain of these molecules, converting them into active oxysterols involved in lipid signaling and biosynthesis. Acts as an epoxidase converting cholesta-5,24-dien-3beta-ol/desmosterol into (24S),25-epoxycholesterol, an abundant lipid ligand of nuclear NR1H2 and NR1H3 receptors shown to promote neurogenesis in developing brain. May also catalyze the oxidative metabolism of xenobiotics, such as clotrimazole.</text>
</comment>
<dbReference type="PRINTS" id="PR00385">
    <property type="entry name" value="P450"/>
</dbReference>
<dbReference type="FunFam" id="1.10.630.10:FF:000031">
    <property type="entry name" value="cholesterol 24-hydroxylase isoform X2"/>
    <property type="match status" value="1"/>
</dbReference>
<dbReference type="GO" id="GO:0006707">
    <property type="term" value="P:cholesterol catabolic process"/>
    <property type="evidence" value="ECO:0007669"/>
    <property type="project" value="InterPro"/>
</dbReference>
<dbReference type="InterPro" id="IPR039983">
    <property type="entry name" value="CYP46A1"/>
</dbReference>
<keyword evidence="17 47" id="KW-0503">Monooxygenase</keyword>
<evidence type="ECO:0000256" key="5">
    <source>
        <dbReference type="ARBA" id="ARBA00005108"/>
    </source>
</evidence>
<comment type="catalytic activity">
    <reaction evidence="35">
        <text>cholestanol + reduced [NADPH--hemoprotein reductase] + O2 = (24S)-hydroxycholestanol + oxidized [NADPH--hemoprotein reductase] + H2O + H(+)</text>
        <dbReference type="Rhea" id="RHEA:53808"/>
        <dbReference type="Rhea" id="RHEA-COMP:11964"/>
        <dbReference type="Rhea" id="RHEA-COMP:11965"/>
        <dbReference type="ChEBI" id="CHEBI:15377"/>
        <dbReference type="ChEBI" id="CHEBI:15378"/>
        <dbReference type="ChEBI" id="CHEBI:15379"/>
        <dbReference type="ChEBI" id="CHEBI:57618"/>
        <dbReference type="ChEBI" id="CHEBI:58210"/>
        <dbReference type="ChEBI" id="CHEBI:86570"/>
        <dbReference type="ChEBI" id="CHEBI:137687"/>
    </reaction>
    <physiologicalReaction direction="left-to-right" evidence="35">
        <dbReference type="Rhea" id="RHEA:53809"/>
    </physiologicalReaction>
</comment>
<dbReference type="AlphaFoldDB" id="A0AAV6G843"/>
<evidence type="ECO:0000256" key="13">
    <source>
        <dbReference type="ARBA" id="ARBA00022989"/>
    </source>
</evidence>
<comment type="catalytic activity">
    <reaction evidence="36">
        <text>(24S)-hydroxycholesterol + reduced [NADPH--hemoprotein reductase] + O2 = (24S,25R)-24,26-dihydroxycholesterol + oxidized [NADPH--hemoprotein reductase] + H2O + H(+)</text>
        <dbReference type="Rhea" id="RHEA:46388"/>
        <dbReference type="Rhea" id="RHEA-COMP:11964"/>
        <dbReference type="Rhea" id="RHEA-COMP:11965"/>
        <dbReference type="ChEBI" id="CHEBI:15377"/>
        <dbReference type="ChEBI" id="CHEBI:15378"/>
        <dbReference type="ChEBI" id="CHEBI:15379"/>
        <dbReference type="ChEBI" id="CHEBI:34310"/>
        <dbReference type="ChEBI" id="CHEBI:57618"/>
        <dbReference type="ChEBI" id="CHEBI:58210"/>
        <dbReference type="ChEBI" id="CHEBI:86165"/>
    </reaction>
    <physiologicalReaction direction="left-to-right" evidence="36">
        <dbReference type="Rhea" id="RHEA:46389"/>
    </physiologicalReaction>
</comment>
<evidence type="ECO:0000256" key="4">
    <source>
        <dbReference type="ARBA" id="ARBA00004389"/>
    </source>
</evidence>
<evidence type="ECO:0000256" key="45">
    <source>
        <dbReference type="ARBA" id="ARBA00080170"/>
    </source>
</evidence>
<dbReference type="GO" id="GO:0030425">
    <property type="term" value="C:dendrite"/>
    <property type="evidence" value="ECO:0007669"/>
    <property type="project" value="UniProtKB-SubCell"/>
</dbReference>
<comment type="caution">
    <text evidence="49">The sequence shown here is derived from an EMBL/GenBank/DDBJ whole genome shotgun (WGS) entry which is preliminary data.</text>
</comment>
<dbReference type="GO" id="GO:0005506">
    <property type="term" value="F:iron ion binding"/>
    <property type="evidence" value="ECO:0007669"/>
    <property type="project" value="InterPro"/>
</dbReference>
<evidence type="ECO:0000256" key="20">
    <source>
        <dbReference type="ARBA" id="ARBA00023166"/>
    </source>
</evidence>
<evidence type="ECO:0000256" key="42">
    <source>
        <dbReference type="ARBA" id="ARBA00068948"/>
    </source>
</evidence>
<keyword evidence="15 46" id="KW-0408">Iron</keyword>
<comment type="catalytic activity">
    <reaction evidence="32">
        <text>testosterone + reduced [NADPH--hemoprotein reductase] + O2 = 6beta,17beta-dihydroxyandrost-4-en-3-one + oxidized [NADPH--hemoprotein reductase] + H2O + H(+)</text>
        <dbReference type="Rhea" id="RHEA:46296"/>
        <dbReference type="Rhea" id="RHEA-COMP:11964"/>
        <dbReference type="Rhea" id="RHEA-COMP:11965"/>
        <dbReference type="ChEBI" id="CHEBI:15377"/>
        <dbReference type="ChEBI" id="CHEBI:15378"/>
        <dbReference type="ChEBI" id="CHEBI:15379"/>
        <dbReference type="ChEBI" id="CHEBI:17347"/>
        <dbReference type="ChEBI" id="CHEBI:34477"/>
        <dbReference type="ChEBI" id="CHEBI:57618"/>
        <dbReference type="ChEBI" id="CHEBI:58210"/>
    </reaction>
    <physiologicalReaction direction="left-to-right" evidence="32">
        <dbReference type="Rhea" id="RHEA:46297"/>
    </physiologicalReaction>
</comment>
<dbReference type="GO" id="GO:0033781">
    <property type="term" value="F:cholesterol 24-hydroxylase activity"/>
    <property type="evidence" value="ECO:0007669"/>
    <property type="project" value="UniProtKB-EC"/>
</dbReference>
<evidence type="ECO:0000256" key="35">
    <source>
        <dbReference type="ARBA" id="ARBA00051748"/>
    </source>
</evidence>
<comment type="catalytic activity">
    <reaction evidence="38">
        <text>progesterone + reduced [NADPH--hemoprotein reductase] + O2 = 17alpha-hydroxyprogesterone + oxidized [NADPH--hemoprotein reductase] + H2O + H(+)</text>
        <dbReference type="Rhea" id="RHEA:46308"/>
        <dbReference type="Rhea" id="RHEA-COMP:11964"/>
        <dbReference type="Rhea" id="RHEA-COMP:11965"/>
        <dbReference type="ChEBI" id="CHEBI:15377"/>
        <dbReference type="ChEBI" id="CHEBI:15378"/>
        <dbReference type="ChEBI" id="CHEBI:15379"/>
        <dbReference type="ChEBI" id="CHEBI:17026"/>
        <dbReference type="ChEBI" id="CHEBI:17252"/>
        <dbReference type="ChEBI" id="CHEBI:57618"/>
        <dbReference type="ChEBI" id="CHEBI:58210"/>
    </reaction>
    <physiologicalReaction direction="left-to-right" evidence="38">
        <dbReference type="Rhea" id="RHEA:46309"/>
    </physiologicalReaction>
</comment>
<evidence type="ECO:0000256" key="39">
    <source>
        <dbReference type="ARBA" id="ARBA00052870"/>
    </source>
</evidence>
<dbReference type="Pfam" id="PF00067">
    <property type="entry name" value="p450"/>
    <property type="match status" value="1"/>
</dbReference>
<dbReference type="InterPro" id="IPR036396">
    <property type="entry name" value="Cyt_P450_sf"/>
</dbReference>
<sequence>MALIHTITVWTGYLVFTGVAVAFILFFGYFLYIKYVHRKFDHIPGPPRNHFLSGHFSPFLEDTRSGRNVNDTFLKWAAEASGPICRLNFYHAVCLIVTCPEATKEFLMSPKYSKDPYTCKRLSSMFGVRFLGNGLLSTLDHNQWYKQRRIMDPAFSSLYLRGLMGTFNERAERLMEKLEEYSERQTPVQMDKLMNTFTLDVITKVAFGVDLDLFNESDSPFPRAIELCLKGFVHHVRDQQFESKSENKKVVQEIKEAMLLLRDTGATWINERKRAIQNGENVPKDILAQILKSAEENNHDDEEIILDNFVTFFIAGQETTANQLSFAIMELGRHPEILNRLKEEVDEVIGMKQEISYEDLGNLTYLTQVLKETLRLYPTAPGTSRYVPHDTVINGIKIPGGCVVVLLSYVCSRMERFFKDPLTFDPERFNLSAPKPYFCYYPFSLGPRSCIGQNFSQLEAKVALAKLVQRFDFSLVPGQSFEIKDLGTLRPLNGVKCMVKQRDNA</sequence>
<comment type="pathway">
    <text evidence="5">Lipid metabolism; C21-steroid hormone metabolism.</text>
</comment>
<evidence type="ECO:0000256" key="6">
    <source>
        <dbReference type="ARBA" id="ARBA00010617"/>
    </source>
</evidence>
<comment type="catalytic activity">
    <reaction evidence="29">
        <text>7-dehydrocholesterol + reduced [NADPH--hemoprotein reductase] + O2 = cholesta-5,7-dien-3beta,25-diol + oxidized [NADPH--hemoprotein reductase] + H2O + H(+)</text>
        <dbReference type="Rhea" id="RHEA:53240"/>
        <dbReference type="Rhea" id="RHEA-COMP:11964"/>
        <dbReference type="Rhea" id="RHEA-COMP:11965"/>
        <dbReference type="ChEBI" id="CHEBI:15377"/>
        <dbReference type="ChEBI" id="CHEBI:15378"/>
        <dbReference type="ChEBI" id="CHEBI:15379"/>
        <dbReference type="ChEBI" id="CHEBI:17759"/>
        <dbReference type="ChEBI" id="CHEBI:57618"/>
        <dbReference type="ChEBI" id="CHEBI:58210"/>
        <dbReference type="ChEBI" id="CHEBI:137057"/>
    </reaction>
    <physiologicalReaction direction="left-to-right" evidence="29">
        <dbReference type="Rhea" id="RHEA:53241"/>
    </physiologicalReaction>
</comment>
<evidence type="ECO:0000256" key="1">
    <source>
        <dbReference type="ARBA" id="ARBA00001971"/>
    </source>
</evidence>
<evidence type="ECO:0000256" key="48">
    <source>
        <dbReference type="SAM" id="Phobius"/>
    </source>
</evidence>
<gene>
    <name evidence="49" type="ORF">AALO_G00217070</name>
</gene>
<organism evidence="49 50">
    <name type="scientific">Alosa alosa</name>
    <name type="common">allis shad</name>
    <dbReference type="NCBI Taxonomy" id="278164"/>
    <lineage>
        <taxon>Eukaryota</taxon>
        <taxon>Metazoa</taxon>
        <taxon>Chordata</taxon>
        <taxon>Craniata</taxon>
        <taxon>Vertebrata</taxon>
        <taxon>Euteleostomi</taxon>
        <taxon>Actinopterygii</taxon>
        <taxon>Neopterygii</taxon>
        <taxon>Teleostei</taxon>
        <taxon>Clupei</taxon>
        <taxon>Clupeiformes</taxon>
        <taxon>Clupeoidei</taxon>
        <taxon>Clupeidae</taxon>
        <taxon>Alosa</taxon>
    </lineage>
</organism>
<evidence type="ECO:0000256" key="38">
    <source>
        <dbReference type="ARBA" id="ARBA00052074"/>
    </source>
</evidence>
<keyword evidence="7" id="KW-0153">Cholesterol metabolism</keyword>
<comment type="subcellular location">
    <subcellularLocation>
        <location evidence="3">Cell projection</location>
        <location evidence="3">Dendrite</location>
    </subcellularLocation>
    <subcellularLocation>
        <location evidence="4">Endoplasmic reticulum membrane</location>
        <topology evidence="4">Single-pass membrane protein</topology>
    </subcellularLocation>
    <subcellularLocation>
        <location evidence="2">Microsome membrane</location>
        <topology evidence="2">Single-pass membrane protein</topology>
    </subcellularLocation>
    <subcellularLocation>
        <location evidence="24">Postsynapse</location>
    </subcellularLocation>
    <subcellularLocation>
        <location evidence="23">Presynapse</location>
    </subcellularLocation>
</comment>
<evidence type="ECO:0000256" key="11">
    <source>
        <dbReference type="ARBA" id="ARBA00022824"/>
    </source>
</evidence>
<evidence type="ECO:0000256" key="12">
    <source>
        <dbReference type="ARBA" id="ARBA00022848"/>
    </source>
</evidence>
<dbReference type="InterPro" id="IPR001128">
    <property type="entry name" value="Cyt_P450"/>
</dbReference>
<keyword evidence="21" id="KW-0753">Steroid metabolism</keyword>
<dbReference type="Proteomes" id="UP000823561">
    <property type="component" value="Chromosome 16"/>
</dbReference>
<evidence type="ECO:0000313" key="50">
    <source>
        <dbReference type="Proteomes" id="UP000823561"/>
    </source>
</evidence>
<proteinExistence type="inferred from homology"/>
<dbReference type="Gene3D" id="1.10.630.10">
    <property type="entry name" value="Cytochrome P450"/>
    <property type="match status" value="1"/>
</dbReference>
<keyword evidence="50" id="KW-1185">Reference proteome</keyword>
<dbReference type="PANTHER" id="PTHR24293:SF0">
    <property type="entry name" value="CYP46A1 PROTEIN-RELATED"/>
    <property type="match status" value="1"/>
</dbReference>
<evidence type="ECO:0000256" key="9">
    <source>
        <dbReference type="ARBA" id="ARBA00022692"/>
    </source>
</evidence>
<evidence type="ECO:0000256" key="14">
    <source>
        <dbReference type="ARBA" id="ARBA00023002"/>
    </source>
</evidence>
<keyword evidence="20" id="KW-1207">Sterol metabolism</keyword>
<evidence type="ECO:0000256" key="47">
    <source>
        <dbReference type="RuleBase" id="RU000461"/>
    </source>
</evidence>
<comment type="catalytic activity">
    <reaction evidence="33">
        <text>4beta-hydroxycholesterol + reduced [NADPH--hemoprotein reductase] + O2 = 4beta,24S-dihydroxycholesterol + oxidized [NADPH--hemoprotein reductase] + H2O + H(+)</text>
        <dbReference type="Rhea" id="RHEA:46392"/>
        <dbReference type="Rhea" id="RHEA-COMP:11964"/>
        <dbReference type="Rhea" id="RHEA-COMP:11965"/>
        <dbReference type="ChEBI" id="CHEBI:15377"/>
        <dbReference type="ChEBI" id="CHEBI:15378"/>
        <dbReference type="ChEBI" id="CHEBI:15379"/>
        <dbReference type="ChEBI" id="CHEBI:57618"/>
        <dbReference type="ChEBI" id="CHEBI:58210"/>
        <dbReference type="ChEBI" id="CHEBI:85778"/>
        <dbReference type="ChEBI" id="CHEBI:86087"/>
    </reaction>
    <physiologicalReaction direction="left-to-right" evidence="33">
        <dbReference type="Rhea" id="RHEA:46393"/>
    </physiologicalReaction>
</comment>
<comment type="pathway">
    <text evidence="25">Steroid metabolism; cholesterol degradation.</text>
</comment>
<accession>A0AAV6G843</accession>
<keyword evidence="19 48" id="KW-0472">Membrane</keyword>
<comment type="catalytic activity">
    <reaction evidence="34">
        <text>7alpha-hydroxycholesterol + reduced [NADPH--hemoprotein reductase] + O2 = (24S)-7alpha-dihydroxycholesterol + oxidized [NADPH--hemoprotein reductase] + H2O + H(+)</text>
        <dbReference type="Rhea" id="RHEA:46380"/>
        <dbReference type="Rhea" id="RHEA-COMP:11964"/>
        <dbReference type="Rhea" id="RHEA-COMP:11965"/>
        <dbReference type="ChEBI" id="CHEBI:15377"/>
        <dbReference type="ChEBI" id="CHEBI:15378"/>
        <dbReference type="ChEBI" id="CHEBI:15379"/>
        <dbReference type="ChEBI" id="CHEBI:17500"/>
        <dbReference type="ChEBI" id="CHEBI:37640"/>
        <dbReference type="ChEBI" id="CHEBI:57618"/>
        <dbReference type="ChEBI" id="CHEBI:58210"/>
    </reaction>
    <physiologicalReaction direction="left-to-right" evidence="34">
        <dbReference type="Rhea" id="RHEA:46381"/>
    </physiologicalReaction>
</comment>
<evidence type="ECO:0000256" key="17">
    <source>
        <dbReference type="ARBA" id="ARBA00023033"/>
    </source>
</evidence>
<evidence type="ECO:0000256" key="21">
    <source>
        <dbReference type="ARBA" id="ARBA00023221"/>
    </source>
</evidence>
<comment type="catalytic activity">
    <reaction evidence="31">
        <text>testosterone + reduced [NADPH--hemoprotein reductase] + O2 = 16beta,17beta-dihydroxyandrost-4-en-3-one + oxidized [NADPH--hemoprotein reductase] + H2O + H(+)</text>
        <dbReference type="Rhea" id="RHEA:46304"/>
        <dbReference type="Rhea" id="RHEA-COMP:11964"/>
        <dbReference type="Rhea" id="RHEA-COMP:11965"/>
        <dbReference type="ChEBI" id="CHEBI:15377"/>
        <dbReference type="ChEBI" id="CHEBI:15378"/>
        <dbReference type="ChEBI" id="CHEBI:15379"/>
        <dbReference type="ChEBI" id="CHEBI:17347"/>
        <dbReference type="ChEBI" id="CHEBI:57618"/>
        <dbReference type="ChEBI" id="CHEBI:58210"/>
        <dbReference type="ChEBI" id="CHEBI:83027"/>
    </reaction>
    <physiologicalReaction direction="left-to-right" evidence="31">
        <dbReference type="Rhea" id="RHEA:46305"/>
    </physiologicalReaction>
</comment>
<dbReference type="InterPro" id="IPR017972">
    <property type="entry name" value="Cyt_P450_CS"/>
</dbReference>
<keyword evidence="10 46" id="KW-0479">Metal-binding</keyword>
<evidence type="ECO:0000256" key="27">
    <source>
        <dbReference type="ARBA" id="ARBA00050344"/>
    </source>
</evidence>
<dbReference type="CDD" id="cd20613">
    <property type="entry name" value="CYP46A1-like"/>
    <property type="match status" value="1"/>
</dbReference>
<evidence type="ECO:0000256" key="10">
    <source>
        <dbReference type="ARBA" id="ARBA00022723"/>
    </source>
</evidence>
<evidence type="ECO:0000256" key="18">
    <source>
        <dbReference type="ARBA" id="ARBA00023098"/>
    </source>
</evidence>
<name>A0AAV6G843_9TELE</name>
<keyword evidence="9 48" id="KW-0812">Transmembrane</keyword>
<evidence type="ECO:0000256" key="3">
    <source>
        <dbReference type="ARBA" id="ARBA00004279"/>
    </source>
</evidence>
<evidence type="ECO:0000256" key="46">
    <source>
        <dbReference type="PIRSR" id="PIRSR602401-1"/>
    </source>
</evidence>
<evidence type="ECO:0000256" key="33">
    <source>
        <dbReference type="ARBA" id="ARBA00051527"/>
    </source>
</evidence>
<evidence type="ECO:0000256" key="44">
    <source>
        <dbReference type="ARBA" id="ARBA00079170"/>
    </source>
</evidence>